<dbReference type="Proteomes" id="UP000427716">
    <property type="component" value="Chromosome"/>
</dbReference>
<accession>A0A6I6D161</accession>
<sequence>MALRVDRQTALGWLGIEGYRPSGRVDPVAPRSMPADEAGEMDLPIETAVDAERQLAETMGASPAAETAAVVEAEAGIDVEGRAGRDEGAQARSVATGSEAPSDGSATRLTVSVDSPHRPLAEAIARVAGLACETDPAGDCLHLAGETWSLAALADDAQAKRQLWRALVARGRWPRA</sequence>
<proteinExistence type="predicted"/>
<name>A0A6I6D161_9GAMM</name>
<protein>
    <submittedName>
        <fullName evidence="2">Uncharacterized protein</fullName>
    </submittedName>
</protein>
<dbReference type="EMBL" id="CP046415">
    <property type="protein sequence ID" value="QGT77837.1"/>
    <property type="molecule type" value="Genomic_DNA"/>
</dbReference>
<organism evidence="2 3">
    <name type="scientific">Guyparkeria halophila</name>
    <dbReference type="NCBI Taxonomy" id="47960"/>
    <lineage>
        <taxon>Bacteria</taxon>
        <taxon>Pseudomonadati</taxon>
        <taxon>Pseudomonadota</taxon>
        <taxon>Gammaproteobacteria</taxon>
        <taxon>Chromatiales</taxon>
        <taxon>Thioalkalibacteraceae</taxon>
        <taxon>Guyparkeria</taxon>
    </lineage>
</organism>
<feature type="region of interest" description="Disordered" evidence="1">
    <location>
        <begin position="78"/>
        <end position="110"/>
    </location>
</feature>
<dbReference type="RefSeq" id="WP_156227859.1">
    <property type="nucleotide sequence ID" value="NZ_CP046415.1"/>
</dbReference>
<reference evidence="2 3" key="1">
    <citation type="submission" date="2019-11" db="EMBL/GenBank/DDBJ databases">
        <authorList>
            <person name="Zhang J."/>
            <person name="Sun C."/>
        </authorList>
    </citation>
    <scope>NUCLEOTIDE SEQUENCE [LARGE SCALE GENOMIC DNA]</scope>
    <source>
        <strain evidence="3">sp2</strain>
    </source>
</reference>
<gene>
    <name evidence="2" type="ORF">GM160_02410</name>
</gene>
<dbReference type="AlphaFoldDB" id="A0A6I6D161"/>
<evidence type="ECO:0000313" key="3">
    <source>
        <dbReference type="Proteomes" id="UP000427716"/>
    </source>
</evidence>
<feature type="compositionally biased region" description="Basic and acidic residues" evidence="1">
    <location>
        <begin position="79"/>
        <end position="89"/>
    </location>
</feature>
<evidence type="ECO:0000313" key="2">
    <source>
        <dbReference type="EMBL" id="QGT77837.1"/>
    </source>
</evidence>
<keyword evidence="3" id="KW-1185">Reference proteome</keyword>
<dbReference type="KEGG" id="ghl:GM160_02410"/>
<evidence type="ECO:0000256" key="1">
    <source>
        <dbReference type="SAM" id="MobiDB-lite"/>
    </source>
</evidence>